<sequence length="72" mass="8123">MEQKIENAIDYTLENLAPLFYRSSIIIGILLALLGLLLYFRKSSKKKLKTVSLITIGIGIFAILSGIMQMKY</sequence>
<dbReference type="Proteomes" id="UP000199087">
    <property type="component" value="Unassembled WGS sequence"/>
</dbReference>
<dbReference type="AlphaFoldDB" id="A0A0U1P0T0"/>
<keyword evidence="1" id="KW-1133">Transmembrane helix</keyword>
<evidence type="ECO:0008006" key="4">
    <source>
        <dbReference type="Google" id="ProtNLM"/>
    </source>
</evidence>
<proteinExistence type="predicted"/>
<dbReference type="EMBL" id="CVRB01000004">
    <property type="protein sequence ID" value="CRK83860.1"/>
    <property type="molecule type" value="Genomic_DNA"/>
</dbReference>
<evidence type="ECO:0000313" key="3">
    <source>
        <dbReference type="Proteomes" id="UP000199087"/>
    </source>
</evidence>
<keyword evidence="3" id="KW-1185">Reference proteome</keyword>
<name>A0A0U1P0T0_9BACI</name>
<protein>
    <recommendedName>
        <fullName evidence="4">LPXTG cell wall anchor domain-containing protein</fullName>
    </recommendedName>
</protein>
<feature type="transmembrane region" description="Helical" evidence="1">
    <location>
        <begin position="20"/>
        <end position="39"/>
    </location>
</feature>
<evidence type="ECO:0000313" key="2">
    <source>
        <dbReference type="EMBL" id="CRK83860.1"/>
    </source>
</evidence>
<evidence type="ECO:0000256" key="1">
    <source>
        <dbReference type="SAM" id="Phobius"/>
    </source>
</evidence>
<dbReference type="RefSeq" id="WP_090636983.1">
    <property type="nucleotide sequence ID" value="NZ_CVRB01000004.1"/>
</dbReference>
<keyword evidence="1" id="KW-0472">Membrane</keyword>
<gene>
    <name evidence="2" type="ORF">BN000_03855</name>
</gene>
<accession>A0A0U1P0T0</accession>
<keyword evidence="1" id="KW-0812">Transmembrane</keyword>
<organism evidence="2 3">
    <name type="scientific">Neobacillus massiliamazoniensis</name>
    <dbReference type="NCBI Taxonomy" id="1499688"/>
    <lineage>
        <taxon>Bacteria</taxon>
        <taxon>Bacillati</taxon>
        <taxon>Bacillota</taxon>
        <taxon>Bacilli</taxon>
        <taxon>Bacillales</taxon>
        <taxon>Bacillaceae</taxon>
        <taxon>Neobacillus</taxon>
    </lineage>
</organism>
<reference evidence="3" key="1">
    <citation type="submission" date="2015-05" db="EMBL/GenBank/DDBJ databases">
        <authorList>
            <person name="Urmite Genomes"/>
        </authorList>
    </citation>
    <scope>NUCLEOTIDE SEQUENCE [LARGE SCALE GENOMIC DNA]</scope>
    <source>
        <strain evidence="3">LF1</strain>
    </source>
</reference>
<feature type="transmembrane region" description="Helical" evidence="1">
    <location>
        <begin position="51"/>
        <end position="70"/>
    </location>
</feature>
<dbReference type="STRING" id="1499688.BN000_03855"/>